<name>A0A9W6M528_9MICO</name>
<gene>
    <name evidence="6" type="ORF">GCM10017591_04720</name>
</gene>
<comment type="subunit">
    <text evidence="4">The methyltransferase is composed of M and S polypeptides.</text>
</comment>
<dbReference type="EMBL" id="BSER01000002">
    <property type="protein sequence ID" value="GLJ94411.1"/>
    <property type="molecule type" value="Genomic_DNA"/>
</dbReference>
<dbReference type="GO" id="GO:0003677">
    <property type="term" value="F:DNA binding"/>
    <property type="evidence" value="ECO:0007669"/>
    <property type="project" value="UniProtKB-KW"/>
</dbReference>
<proteinExistence type="inferred from homology"/>
<comment type="caution">
    <text evidence="6">The sequence shown here is derived from an EMBL/GenBank/DDBJ whole genome shotgun (WGS) entry which is preliminary data.</text>
</comment>
<comment type="similarity">
    <text evidence="1">Belongs to the type-I restriction system S methylase family.</text>
</comment>
<sequence length="430" mass="46998">MTRELRDSGVGWLGDTPAAWSVVPARALFGERKQKSSAIDVHLTPSQKYGVLPQAEYMEITGNKVVLNLSGADNMRHVEAGDYVSHLRSFQGGLEFAGIPGKVSAAYTVLKPKVALEPRFFKYLFKSDLYVQALQTTTDQLRDGQSIRYGQFTLIPLPYPELDEQRAIADYLDRETAQIDSFIAKNEELITLLTERRASVIGGAVTRGISEGVELSAKGPDWIGAVPAAWSVQPIKSAYSVVVGKMLNESKSEGDPVPYVRAANIQPEGLDLSDVKEMKATAADRRALTLQSGDVVFVEGGGGYGRSDYLAQDLPGWVFQNHVIRLRSRPGHDGRFLNYWLQHVRRLGHYEALSAFATIPNVSGDKLGRIEMPVPPLSEQREIVKHIEEASSRIDAAVAVAQGSVELARERRAALISAAVTGKIDVGVSV</sequence>
<dbReference type="Pfam" id="PF01420">
    <property type="entry name" value="Methylase_S"/>
    <property type="match status" value="1"/>
</dbReference>
<accession>A0A9W6M528</accession>
<keyword evidence="2" id="KW-0680">Restriction system</keyword>
<keyword evidence="3" id="KW-0238">DNA-binding</keyword>
<dbReference type="PANTHER" id="PTHR43140">
    <property type="entry name" value="TYPE-1 RESTRICTION ENZYME ECOKI SPECIFICITY PROTEIN"/>
    <property type="match status" value="1"/>
</dbReference>
<dbReference type="InterPro" id="IPR044946">
    <property type="entry name" value="Restrct_endonuc_typeI_TRD_sf"/>
</dbReference>
<dbReference type="RefSeq" id="WP_204962909.1">
    <property type="nucleotide sequence ID" value="NZ_BAAAUR010000008.1"/>
</dbReference>
<dbReference type="Gene3D" id="3.90.220.20">
    <property type="entry name" value="DNA methylase specificity domains"/>
    <property type="match status" value="2"/>
</dbReference>
<dbReference type="SUPFAM" id="SSF116734">
    <property type="entry name" value="DNA methylase specificity domain"/>
    <property type="match status" value="2"/>
</dbReference>
<dbReference type="PANTHER" id="PTHR43140:SF1">
    <property type="entry name" value="TYPE I RESTRICTION ENZYME ECOKI SPECIFICITY SUBUNIT"/>
    <property type="match status" value="1"/>
</dbReference>
<evidence type="ECO:0000313" key="7">
    <source>
        <dbReference type="Proteomes" id="UP001142291"/>
    </source>
</evidence>
<feature type="domain" description="Type I restriction modification DNA specificity" evidence="5">
    <location>
        <begin position="244"/>
        <end position="389"/>
    </location>
</feature>
<evidence type="ECO:0000313" key="6">
    <source>
        <dbReference type="EMBL" id="GLJ94411.1"/>
    </source>
</evidence>
<keyword evidence="7" id="KW-1185">Reference proteome</keyword>
<dbReference type="GO" id="GO:0009307">
    <property type="term" value="P:DNA restriction-modification system"/>
    <property type="evidence" value="ECO:0007669"/>
    <property type="project" value="UniProtKB-KW"/>
</dbReference>
<reference evidence="6" key="1">
    <citation type="journal article" date="2014" name="Int. J. Syst. Evol. Microbiol.">
        <title>Complete genome sequence of Corynebacterium casei LMG S-19264T (=DSM 44701T), isolated from a smear-ripened cheese.</title>
        <authorList>
            <consortium name="US DOE Joint Genome Institute (JGI-PGF)"/>
            <person name="Walter F."/>
            <person name="Albersmeier A."/>
            <person name="Kalinowski J."/>
            <person name="Ruckert C."/>
        </authorList>
    </citation>
    <scope>NUCLEOTIDE SEQUENCE</scope>
    <source>
        <strain evidence="6">VKM Ac-1940</strain>
    </source>
</reference>
<dbReference type="AlphaFoldDB" id="A0A9W6M528"/>
<evidence type="ECO:0000259" key="5">
    <source>
        <dbReference type="Pfam" id="PF01420"/>
    </source>
</evidence>
<evidence type="ECO:0000256" key="3">
    <source>
        <dbReference type="ARBA" id="ARBA00023125"/>
    </source>
</evidence>
<dbReference type="Proteomes" id="UP001142291">
    <property type="component" value="Unassembled WGS sequence"/>
</dbReference>
<evidence type="ECO:0000256" key="4">
    <source>
        <dbReference type="ARBA" id="ARBA00038652"/>
    </source>
</evidence>
<evidence type="ECO:0000256" key="2">
    <source>
        <dbReference type="ARBA" id="ARBA00022747"/>
    </source>
</evidence>
<organism evidence="6 7">
    <name type="scientific">Microbacterium dextranolyticum</name>
    <dbReference type="NCBI Taxonomy" id="36806"/>
    <lineage>
        <taxon>Bacteria</taxon>
        <taxon>Bacillati</taxon>
        <taxon>Actinomycetota</taxon>
        <taxon>Actinomycetes</taxon>
        <taxon>Micrococcales</taxon>
        <taxon>Microbacteriaceae</taxon>
        <taxon>Microbacterium</taxon>
    </lineage>
</organism>
<protein>
    <recommendedName>
        <fullName evidence="5">Type I restriction modification DNA specificity domain-containing protein</fullName>
    </recommendedName>
</protein>
<evidence type="ECO:0000256" key="1">
    <source>
        <dbReference type="ARBA" id="ARBA00010923"/>
    </source>
</evidence>
<reference evidence="6" key="2">
    <citation type="submission" date="2023-01" db="EMBL/GenBank/DDBJ databases">
        <authorList>
            <person name="Sun Q."/>
            <person name="Evtushenko L."/>
        </authorList>
    </citation>
    <scope>NUCLEOTIDE SEQUENCE</scope>
    <source>
        <strain evidence="6">VKM Ac-1940</strain>
    </source>
</reference>
<dbReference type="Gene3D" id="1.10.287.1120">
    <property type="entry name" value="Bipartite methylase S protein"/>
    <property type="match status" value="1"/>
</dbReference>
<dbReference type="InterPro" id="IPR051212">
    <property type="entry name" value="Type-I_RE_S_subunit"/>
</dbReference>
<dbReference type="InterPro" id="IPR000055">
    <property type="entry name" value="Restrct_endonuc_typeI_TRD"/>
</dbReference>